<gene>
    <name evidence="1" type="ORF">DERP_007661</name>
</gene>
<proteinExistence type="predicted"/>
<keyword evidence="2" id="KW-1185">Reference proteome</keyword>
<reference evidence="1 2" key="2">
    <citation type="journal article" date="2022" name="Mol. Biol. Evol.">
        <title>Comparative Genomics Reveals Insights into the Divergent Evolution of Astigmatic Mites and Household Pest Adaptations.</title>
        <authorList>
            <person name="Xiong Q."/>
            <person name="Wan A.T."/>
            <person name="Liu X."/>
            <person name="Fung C.S."/>
            <person name="Xiao X."/>
            <person name="Malainual N."/>
            <person name="Hou J."/>
            <person name="Wang L."/>
            <person name="Wang M."/>
            <person name="Yang K.Y."/>
            <person name="Cui Y."/>
            <person name="Leung E.L."/>
            <person name="Nong W."/>
            <person name="Shin S.K."/>
            <person name="Au S.W."/>
            <person name="Jeong K.Y."/>
            <person name="Chew F.T."/>
            <person name="Hui J.H."/>
            <person name="Leung T.F."/>
            <person name="Tungtrongchitr A."/>
            <person name="Zhong N."/>
            <person name="Liu Z."/>
            <person name="Tsui S.K."/>
        </authorList>
    </citation>
    <scope>NUCLEOTIDE SEQUENCE [LARGE SCALE GENOMIC DNA]</scope>
    <source>
        <strain evidence="1">Derp</strain>
    </source>
</reference>
<dbReference type="Proteomes" id="UP000887458">
    <property type="component" value="Unassembled WGS sequence"/>
</dbReference>
<name>A0ABQ8JKD4_DERPT</name>
<accession>A0ABQ8JKD4</accession>
<dbReference type="EMBL" id="NJHN03000034">
    <property type="protein sequence ID" value="KAH9423069.1"/>
    <property type="molecule type" value="Genomic_DNA"/>
</dbReference>
<sequence length="64" mass="7542">MEQKRKMRKKTLAINMEPKKSHNVDHDLSVACDIIPYVAMEVSCIWLTMIMKLMKVRYAGYQKP</sequence>
<comment type="caution">
    <text evidence="1">The sequence shown here is derived from an EMBL/GenBank/DDBJ whole genome shotgun (WGS) entry which is preliminary data.</text>
</comment>
<evidence type="ECO:0000313" key="1">
    <source>
        <dbReference type="EMBL" id="KAH9423069.1"/>
    </source>
</evidence>
<protein>
    <submittedName>
        <fullName evidence="1">Uncharacterized protein</fullName>
    </submittedName>
</protein>
<reference evidence="1 2" key="1">
    <citation type="journal article" date="2018" name="J. Allergy Clin. Immunol.">
        <title>High-quality assembly of Dermatophagoides pteronyssinus genome and transcriptome reveals a wide range of novel allergens.</title>
        <authorList>
            <person name="Liu X.Y."/>
            <person name="Yang K.Y."/>
            <person name="Wang M.Q."/>
            <person name="Kwok J.S."/>
            <person name="Zeng X."/>
            <person name="Yang Z."/>
            <person name="Xiao X.J."/>
            <person name="Lau C.P."/>
            <person name="Li Y."/>
            <person name="Huang Z.M."/>
            <person name="Ba J.G."/>
            <person name="Yim A.K."/>
            <person name="Ouyang C.Y."/>
            <person name="Ngai S.M."/>
            <person name="Chan T.F."/>
            <person name="Leung E.L."/>
            <person name="Liu L."/>
            <person name="Liu Z.G."/>
            <person name="Tsui S.K."/>
        </authorList>
    </citation>
    <scope>NUCLEOTIDE SEQUENCE [LARGE SCALE GENOMIC DNA]</scope>
    <source>
        <strain evidence="1">Derp</strain>
    </source>
</reference>
<organism evidence="1 2">
    <name type="scientific">Dermatophagoides pteronyssinus</name>
    <name type="common">European house dust mite</name>
    <dbReference type="NCBI Taxonomy" id="6956"/>
    <lineage>
        <taxon>Eukaryota</taxon>
        <taxon>Metazoa</taxon>
        <taxon>Ecdysozoa</taxon>
        <taxon>Arthropoda</taxon>
        <taxon>Chelicerata</taxon>
        <taxon>Arachnida</taxon>
        <taxon>Acari</taxon>
        <taxon>Acariformes</taxon>
        <taxon>Sarcoptiformes</taxon>
        <taxon>Astigmata</taxon>
        <taxon>Psoroptidia</taxon>
        <taxon>Analgoidea</taxon>
        <taxon>Pyroglyphidae</taxon>
        <taxon>Dermatophagoidinae</taxon>
        <taxon>Dermatophagoides</taxon>
    </lineage>
</organism>
<evidence type="ECO:0000313" key="2">
    <source>
        <dbReference type="Proteomes" id="UP000887458"/>
    </source>
</evidence>